<dbReference type="Proteomes" id="UP001223144">
    <property type="component" value="Unassembled WGS sequence"/>
</dbReference>
<gene>
    <name evidence="7" type="ORF">QCN29_24205</name>
</gene>
<keyword evidence="3" id="KW-0813">Transport</keyword>
<comment type="subcellular location">
    <subcellularLocation>
        <location evidence="1">Cell envelope</location>
    </subcellularLocation>
</comment>
<feature type="domain" description="Solute-binding protein family 5" evidence="6">
    <location>
        <begin position="81"/>
        <end position="452"/>
    </location>
</feature>
<comment type="caution">
    <text evidence="7">The sequence shown here is derived from an EMBL/GenBank/DDBJ whole genome shotgun (WGS) entry which is preliminary data.</text>
</comment>
<dbReference type="Gene3D" id="3.40.190.10">
    <property type="entry name" value="Periplasmic binding protein-like II"/>
    <property type="match status" value="1"/>
</dbReference>
<evidence type="ECO:0000256" key="3">
    <source>
        <dbReference type="ARBA" id="ARBA00022448"/>
    </source>
</evidence>
<evidence type="ECO:0000256" key="5">
    <source>
        <dbReference type="SAM" id="MobiDB-lite"/>
    </source>
</evidence>
<keyword evidence="4" id="KW-0732">Signal</keyword>
<dbReference type="Gene3D" id="3.10.105.10">
    <property type="entry name" value="Dipeptide-binding Protein, Domain 3"/>
    <property type="match status" value="1"/>
</dbReference>
<sequence>MALSHRVRERILVLCAVLLAAAAAAWQLLPTSDPGGRPLTVGTADPVSSLDPAGGHDAGSRALHGNLYQSLLTLSPGGVAPVPDAAESCAFNGLNLRTYVCELRDDLTFAGGRKVSAEDVVHSFRRQLRIAAKSGPHSGPYPGSPSSVFGTLESVAAQGRTVTFRLNARDATFPLQLACGAGAIVDRDRYPEDELREGGRVDGSGPYVLAEYEPGVRAVLEPNPSYRGAFATASRTSVEVRWFGAPEELADAWRAGRVDVAHRRLPAELLLDPDPDAVHAGAQVHESHGAEIRTLVFNVRPGAPLENRAVRQAIASVVDRARLTASGAGPGFAVRPLYSLIPQGVLGHGTPFFDRYPEPDATRAEQLLNDAGVATPVDFTLVHAEGGGPAREAAELRRQLEATELFRVRVVDEERQRFRRSHAKGGYDAYAVGWLPGFPDPDGFSRPLVGPAPAVGSGYASAAVREALAATRQHADRGRAVEDFKALQRVVAGDVPLLPLWQAEDHVLSSGDVAGAEHLSDGTGIWRLWSLARL</sequence>
<evidence type="ECO:0000256" key="1">
    <source>
        <dbReference type="ARBA" id="ARBA00004196"/>
    </source>
</evidence>
<dbReference type="RefSeq" id="WP_279930756.1">
    <property type="nucleotide sequence ID" value="NZ_JARWBG010000032.1"/>
</dbReference>
<proteinExistence type="inferred from homology"/>
<accession>A0ABT6HUV0</accession>
<evidence type="ECO:0000256" key="4">
    <source>
        <dbReference type="ARBA" id="ARBA00022729"/>
    </source>
</evidence>
<dbReference type="PANTHER" id="PTHR30290:SF10">
    <property type="entry name" value="PERIPLASMIC OLIGOPEPTIDE-BINDING PROTEIN-RELATED"/>
    <property type="match status" value="1"/>
</dbReference>
<dbReference type="InterPro" id="IPR030678">
    <property type="entry name" value="Peptide/Ni-bd"/>
</dbReference>
<protein>
    <submittedName>
        <fullName evidence="7">ABC transporter substrate-binding protein</fullName>
    </submittedName>
</protein>
<keyword evidence="8" id="KW-1185">Reference proteome</keyword>
<comment type="similarity">
    <text evidence="2">Belongs to the bacterial solute-binding protein 5 family.</text>
</comment>
<organism evidence="7 8">
    <name type="scientific">Streptomyces chengmaiensis</name>
    <dbReference type="NCBI Taxonomy" id="3040919"/>
    <lineage>
        <taxon>Bacteria</taxon>
        <taxon>Bacillati</taxon>
        <taxon>Actinomycetota</taxon>
        <taxon>Actinomycetes</taxon>
        <taxon>Kitasatosporales</taxon>
        <taxon>Streptomycetaceae</taxon>
        <taxon>Streptomyces</taxon>
    </lineage>
</organism>
<evidence type="ECO:0000256" key="2">
    <source>
        <dbReference type="ARBA" id="ARBA00005695"/>
    </source>
</evidence>
<dbReference type="PIRSF" id="PIRSF002741">
    <property type="entry name" value="MppA"/>
    <property type="match status" value="1"/>
</dbReference>
<reference evidence="7 8" key="1">
    <citation type="submission" date="2023-04" db="EMBL/GenBank/DDBJ databases">
        <title>Streptomyces chengmaiensis sp. nov. isolated from the stem of mangrove plant in Hainan.</title>
        <authorList>
            <person name="Huang X."/>
            <person name="Zhou S."/>
            <person name="Chu X."/>
            <person name="Xie Y."/>
            <person name="Lin Y."/>
        </authorList>
    </citation>
    <scope>NUCLEOTIDE SEQUENCE [LARGE SCALE GENOMIC DNA]</scope>
    <source>
        <strain evidence="7 8">HNM0663</strain>
    </source>
</reference>
<dbReference type="InterPro" id="IPR000914">
    <property type="entry name" value="SBP_5_dom"/>
</dbReference>
<dbReference type="Pfam" id="PF00496">
    <property type="entry name" value="SBP_bac_5"/>
    <property type="match status" value="1"/>
</dbReference>
<evidence type="ECO:0000259" key="6">
    <source>
        <dbReference type="Pfam" id="PF00496"/>
    </source>
</evidence>
<dbReference type="PANTHER" id="PTHR30290">
    <property type="entry name" value="PERIPLASMIC BINDING COMPONENT OF ABC TRANSPORTER"/>
    <property type="match status" value="1"/>
</dbReference>
<dbReference type="SUPFAM" id="SSF53850">
    <property type="entry name" value="Periplasmic binding protein-like II"/>
    <property type="match status" value="1"/>
</dbReference>
<evidence type="ECO:0000313" key="8">
    <source>
        <dbReference type="Proteomes" id="UP001223144"/>
    </source>
</evidence>
<dbReference type="EMBL" id="JARWBG010000032">
    <property type="protein sequence ID" value="MDH2391824.1"/>
    <property type="molecule type" value="Genomic_DNA"/>
</dbReference>
<dbReference type="InterPro" id="IPR039424">
    <property type="entry name" value="SBP_5"/>
</dbReference>
<evidence type="ECO:0000313" key="7">
    <source>
        <dbReference type="EMBL" id="MDH2391824.1"/>
    </source>
</evidence>
<name>A0ABT6HUV0_9ACTN</name>
<feature type="region of interest" description="Disordered" evidence="5">
    <location>
        <begin position="35"/>
        <end position="56"/>
    </location>
</feature>